<sequence>MQLSDPSPTCSERYHDFEADSYHQISHFPNYPSQDDSLSFLDQLFPDIYLPSDCLADSNFNFLQSSSSPCALEGNNQLAPSCQQSMAPESLIGSDDMSNSFEYSPRYQDMPYTYQNHNAYYQDLGSCTFANVDTYYQHQHNAANCYCVYCHSMEHQEKLLEPYSYLNTRSVGILEYFPSSTVSEDSLPREMTAHEVLQLR</sequence>
<dbReference type="InterPro" id="IPR043265">
    <property type="entry name" value="OCAT2"/>
</dbReference>
<dbReference type="PANTHER" id="PTHR36689:SF1">
    <property type="entry name" value="POU CLASS 2 HOMEOBOX ASSOCIATING FACTOR 3"/>
    <property type="match status" value="1"/>
</dbReference>
<gene>
    <name evidence="1" type="ORF">XELAEV_18037369mg</name>
</gene>
<dbReference type="AlphaFoldDB" id="A0A974CC61"/>
<accession>A0A974CC61</accession>
<evidence type="ECO:0000313" key="2">
    <source>
        <dbReference type="Proteomes" id="UP000694892"/>
    </source>
</evidence>
<evidence type="ECO:0000313" key="1">
    <source>
        <dbReference type="EMBL" id="OCT70448.1"/>
    </source>
</evidence>
<name>A0A974CC61_XENLA</name>
<dbReference type="EMBL" id="CM004479">
    <property type="protein sequence ID" value="OCT70448.1"/>
    <property type="molecule type" value="Genomic_DNA"/>
</dbReference>
<proteinExistence type="predicted"/>
<reference evidence="2" key="1">
    <citation type="journal article" date="2016" name="Nature">
        <title>Genome evolution in the allotetraploid frog Xenopus laevis.</title>
        <authorList>
            <person name="Session A.M."/>
            <person name="Uno Y."/>
            <person name="Kwon T."/>
            <person name="Chapman J.A."/>
            <person name="Toyoda A."/>
            <person name="Takahashi S."/>
            <person name="Fukui A."/>
            <person name="Hikosaka A."/>
            <person name="Suzuki A."/>
            <person name="Kondo M."/>
            <person name="van Heeringen S.J."/>
            <person name="Quigley I."/>
            <person name="Heinz S."/>
            <person name="Ogino H."/>
            <person name="Ochi H."/>
            <person name="Hellsten U."/>
            <person name="Lyons J.B."/>
            <person name="Simakov O."/>
            <person name="Putnam N."/>
            <person name="Stites J."/>
            <person name="Kuroki Y."/>
            <person name="Tanaka T."/>
            <person name="Michiue T."/>
            <person name="Watanabe M."/>
            <person name="Bogdanovic O."/>
            <person name="Lister R."/>
            <person name="Georgiou G."/>
            <person name="Paranjpe S.S."/>
            <person name="van Kruijsbergen I."/>
            <person name="Shu S."/>
            <person name="Carlson J."/>
            <person name="Kinoshita T."/>
            <person name="Ohta Y."/>
            <person name="Mawaribuchi S."/>
            <person name="Jenkins J."/>
            <person name="Grimwood J."/>
            <person name="Schmutz J."/>
            <person name="Mitros T."/>
            <person name="Mozaffari S.V."/>
            <person name="Suzuki Y."/>
            <person name="Haramoto Y."/>
            <person name="Yamamoto T.S."/>
            <person name="Takagi C."/>
            <person name="Heald R."/>
            <person name="Miller K."/>
            <person name="Haudenschild C."/>
            <person name="Kitzman J."/>
            <person name="Nakayama T."/>
            <person name="Izutsu Y."/>
            <person name="Robert J."/>
            <person name="Fortriede J."/>
            <person name="Burns K."/>
            <person name="Lotay V."/>
            <person name="Karimi K."/>
            <person name="Yasuoka Y."/>
            <person name="Dichmann D.S."/>
            <person name="Flajnik M.F."/>
            <person name="Houston D.W."/>
            <person name="Shendure J."/>
            <person name="DuPasquier L."/>
            <person name="Vize P.D."/>
            <person name="Zorn A.M."/>
            <person name="Ito M."/>
            <person name="Marcotte E.M."/>
            <person name="Wallingford J.B."/>
            <person name="Ito Y."/>
            <person name="Asashima M."/>
            <person name="Ueno N."/>
            <person name="Matsuda Y."/>
            <person name="Veenstra G.J."/>
            <person name="Fujiyama A."/>
            <person name="Harland R.M."/>
            <person name="Taira M."/>
            <person name="Rokhsar D.S."/>
        </authorList>
    </citation>
    <scope>NUCLEOTIDE SEQUENCE [LARGE SCALE GENOMIC DNA]</scope>
    <source>
        <strain evidence="2">J</strain>
    </source>
</reference>
<protein>
    <submittedName>
        <fullName evidence="1">Uncharacterized protein</fullName>
    </submittedName>
</protein>
<organism evidence="1 2">
    <name type="scientific">Xenopus laevis</name>
    <name type="common">African clawed frog</name>
    <dbReference type="NCBI Taxonomy" id="8355"/>
    <lineage>
        <taxon>Eukaryota</taxon>
        <taxon>Metazoa</taxon>
        <taxon>Chordata</taxon>
        <taxon>Craniata</taxon>
        <taxon>Vertebrata</taxon>
        <taxon>Euteleostomi</taxon>
        <taxon>Amphibia</taxon>
        <taxon>Batrachia</taxon>
        <taxon>Anura</taxon>
        <taxon>Pipoidea</taxon>
        <taxon>Pipidae</taxon>
        <taxon>Xenopodinae</taxon>
        <taxon>Xenopus</taxon>
        <taxon>Xenopus</taxon>
    </lineage>
</organism>
<dbReference type="PANTHER" id="PTHR36689">
    <property type="entry name" value="COLORECTAL CANCER-ASSOCIATED PROTEIN 2"/>
    <property type="match status" value="1"/>
</dbReference>
<dbReference type="Proteomes" id="UP000694892">
    <property type="component" value="Chromosome 7S"/>
</dbReference>